<protein>
    <submittedName>
        <fullName evidence="3">Uncharacterized protein</fullName>
    </submittedName>
</protein>
<evidence type="ECO:0000256" key="1">
    <source>
        <dbReference type="SAM" id="MobiDB-lite"/>
    </source>
</evidence>
<comment type="caution">
    <text evidence="3">The sequence shown here is derived from an EMBL/GenBank/DDBJ whole genome shotgun (WGS) entry which is preliminary data.</text>
</comment>
<evidence type="ECO:0000313" key="3">
    <source>
        <dbReference type="EMBL" id="TPX40758.1"/>
    </source>
</evidence>
<name>A0A507CNS6_9FUNG</name>
<dbReference type="VEuPathDB" id="FungiDB:SeMB42_g05891"/>
<evidence type="ECO:0000313" key="4">
    <source>
        <dbReference type="Proteomes" id="UP000317494"/>
    </source>
</evidence>
<dbReference type="EMBL" id="QEAN01000302">
    <property type="protein sequence ID" value="TPX40758.1"/>
    <property type="molecule type" value="Genomic_DNA"/>
</dbReference>
<feature type="signal peptide" evidence="2">
    <location>
        <begin position="1"/>
        <end position="22"/>
    </location>
</feature>
<feature type="region of interest" description="Disordered" evidence="1">
    <location>
        <begin position="67"/>
        <end position="92"/>
    </location>
</feature>
<feature type="chain" id="PRO_5021222154" evidence="2">
    <location>
        <begin position="23"/>
        <end position="110"/>
    </location>
</feature>
<proteinExistence type="predicted"/>
<organism evidence="3 4">
    <name type="scientific">Synchytrium endobioticum</name>
    <dbReference type="NCBI Taxonomy" id="286115"/>
    <lineage>
        <taxon>Eukaryota</taxon>
        <taxon>Fungi</taxon>
        <taxon>Fungi incertae sedis</taxon>
        <taxon>Chytridiomycota</taxon>
        <taxon>Chytridiomycota incertae sedis</taxon>
        <taxon>Chytridiomycetes</taxon>
        <taxon>Synchytriales</taxon>
        <taxon>Synchytriaceae</taxon>
        <taxon>Synchytrium</taxon>
    </lineage>
</organism>
<evidence type="ECO:0000256" key="2">
    <source>
        <dbReference type="SAM" id="SignalP"/>
    </source>
</evidence>
<dbReference type="AlphaFoldDB" id="A0A507CNS6"/>
<keyword evidence="2" id="KW-0732">Signal</keyword>
<accession>A0A507CNS6</accession>
<sequence length="110" mass="12281">MDLLVWLLFSGFLLALYEGARQRRVHTGSSTGGYKSEMLRRNPTPIELKPRDLTQFDALRAALLLPNKTLDHTQQEPGPSKPNIDPSNHDQKVAHNVISSRLGVTGRILP</sequence>
<reference evidence="3 4" key="1">
    <citation type="journal article" date="2019" name="Sci. Rep.">
        <title>Comparative genomics of chytrid fungi reveal insights into the obligate biotrophic and pathogenic lifestyle of Synchytrium endobioticum.</title>
        <authorList>
            <person name="van de Vossenberg B.T.L.H."/>
            <person name="Warris S."/>
            <person name="Nguyen H.D.T."/>
            <person name="van Gent-Pelzer M.P.E."/>
            <person name="Joly D.L."/>
            <person name="van de Geest H.C."/>
            <person name="Bonants P.J.M."/>
            <person name="Smith D.S."/>
            <person name="Levesque C.A."/>
            <person name="van der Lee T.A.J."/>
        </authorList>
    </citation>
    <scope>NUCLEOTIDE SEQUENCE [LARGE SCALE GENOMIC DNA]</scope>
    <source>
        <strain evidence="3 4">MB42</strain>
    </source>
</reference>
<dbReference type="Proteomes" id="UP000317494">
    <property type="component" value="Unassembled WGS sequence"/>
</dbReference>
<gene>
    <name evidence="3" type="ORF">SeMB42_g05891</name>
</gene>
<keyword evidence="4" id="KW-1185">Reference proteome</keyword>